<gene>
    <name evidence="2" type="ORF">DERYTH_LOCUS12900</name>
</gene>
<dbReference type="EMBL" id="CAJVPY010008695">
    <property type="protein sequence ID" value="CAG8699544.1"/>
    <property type="molecule type" value="Genomic_DNA"/>
</dbReference>
<organism evidence="2 3">
    <name type="scientific">Dentiscutata erythropus</name>
    <dbReference type="NCBI Taxonomy" id="1348616"/>
    <lineage>
        <taxon>Eukaryota</taxon>
        <taxon>Fungi</taxon>
        <taxon>Fungi incertae sedis</taxon>
        <taxon>Mucoromycota</taxon>
        <taxon>Glomeromycotina</taxon>
        <taxon>Glomeromycetes</taxon>
        <taxon>Diversisporales</taxon>
        <taxon>Gigasporaceae</taxon>
        <taxon>Dentiscutata</taxon>
    </lineage>
</organism>
<feature type="region of interest" description="Disordered" evidence="1">
    <location>
        <begin position="72"/>
        <end position="117"/>
    </location>
</feature>
<sequence>MPINYPKNCPECNGYCLYASFARREFVLTSEHVTEPRINEFDIPNQLQQHYYTEPVQHPQIINRLLIFNGPHHHPRINRSNHTQHPPQHPCISGPDQFPLHPHISGPDQFPLQPRISGPKQFPLHPPENQQARTYSIQPPLTSVQAKIQINNNLQRQPSFTSQTSNASNVTVELLREFKNSVIRLGSCDTKPGIPEEAATELTTVAEEAATEIIVTT</sequence>
<name>A0A9N9HPQ9_9GLOM</name>
<comment type="caution">
    <text evidence="2">The sequence shown here is derived from an EMBL/GenBank/DDBJ whole genome shotgun (WGS) entry which is preliminary data.</text>
</comment>
<evidence type="ECO:0000313" key="3">
    <source>
        <dbReference type="Proteomes" id="UP000789405"/>
    </source>
</evidence>
<reference evidence="2" key="1">
    <citation type="submission" date="2021-06" db="EMBL/GenBank/DDBJ databases">
        <authorList>
            <person name="Kallberg Y."/>
            <person name="Tangrot J."/>
            <person name="Rosling A."/>
        </authorList>
    </citation>
    <scope>NUCLEOTIDE SEQUENCE</scope>
    <source>
        <strain evidence="2">MA453B</strain>
    </source>
</reference>
<protein>
    <submittedName>
        <fullName evidence="2">17444_t:CDS:1</fullName>
    </submittedName>
</protein>
<proteinExistence type="predicted"/>
<dbReference type="AlphaFoldDB" id="A0A9N9HPQ9"/>
<evidence type="ECO:0000256" key="1">
    <source>
        <dbReference type="SAM" id="MobiDB-lite"/>
    </source>
</evidence>
<accession>A0A9N9HPQ9</accession>
<dbReference type="Proteomes" id="UP000789405">
    <property type="component" value="Unassembled WGS sequence"/>
</dbReference>
<evidence type="ECO:0000313" key="2">
    <source>
        <dbReference type="EMBL" id="CAG8699544.1"/>
    </source>
</evidence>
<keyword evidence="3" id="KW-1185">Reference proteome</keyword>